<proteinExistence type="predicted"/>
<dbReference type="EMBL" id="JARJLG010000001">
    <property type="protein sequence ID" value="KAJ7785172.1"/>
    <property type="molecule type" value="Genomic_DNA"/>
</dbReference>
<evidence type="ECO:0000313" key="3">
    <source>
        <dbReference type="Proteomes" id="UP001215280"/>
    </source>
</evidence>
<feature type="region of interest" description="Disordered" evidence="1">
    <location>
        <begin position="1"/>
        <end position="26"/>
    </location>
</feature>
<dbReference type="Proteomes" id="UP001215280">
    <property type="component" value="Unassembled WGS sequence"/>
</dbReference>
<sequence>MAYYGRRATPGDQSSSNYSPPPSYSALPPRTTRHYCSGFNATGGCTIERHSPGLCSTHQEQGVWLHPAVSRITAAERKAHAEARLCCGLTKMYALCRNRTAGTFLFCWRHGQQRVPATVGAAPGPEPPQRAIIRERAREFQRIRDESRAQDQRARDRWAQEEQERREQARERAEREQEERRQRQQQREAEDEERRQQHQERERSERAEQERAWQEQHRRSYQRQWRDRTRRDRERAQGAGEEQRHREQQERAQENERARGGAAGRAGEEPADVRTRGTLLQNHLTASAKFDNTLFSPNNRNTFSRIPWPIFPRPDGTIRMRTFKTAREIDVILKNTVRRFHPDRFSANRFVVSSIQDPWERSAALEAAKVVSQTVNACRENV</sequence>
<reference evidence="2" key="1">
    <citation type="submission" date="2023-03" db="EMBL/GenBank/DDBJ databases">
        <title>Massive genome expansion in bonnet fungi (Mycena s.s.) driven by repeated elements and novel gene families across ecological guilds.</title>
        <authorList>
            <consortium name="Lawrence Berkeley National Laboratory"/>
            <person name="Harder C.B."/>
            <person name="Miyauchi S."/>
            <person name="Viragh M."/>
            <person name="Kuo A."/>
            <person name="Thoen E."/>
            <person name="Andreopoulos B."/>
            <person name="Lu D."/>
            <person name="Skrede I."/>
            <person name="Drula E."/>
            <person name="Henrissat B."/>
            <person name="Morin E."/>
            <person name="Kohler A."/>
            <person name="Barry K."/>
            <person name="LaButti K."/>
            <person name="Morin E."/>
            <person name="Salamov A."/>
            <person name="Lipzen A."/>
            <person name="Mereny Z."/>
            <person name="Hegedus B."/>
            <person name="Baldrian P."/>
            <person name="Stursova M."/>
            <person name="Weitz H."/>
            <person name="Taylor A."/>
            <person name="Grigoriev I.V."/>
            <person name="Nagy L.G."/>
            <person name="Martin F."/>
            <person name="Kauserud H."/>
        </authorList>
    </citation>
    <scope>NUCLEOTIDE SEQUENCE</scope>
    <source>
        <strain evidence="2">CBHHK188m</strain>
    </source>
</reference>
<feature type="compositionally biased region" description="Basic and acidic residues" evidence="1">
    <location>
        <begin position="141"/>
        <end position="259"/>
    </location>
</feature>
<name>A0AAD7KGL3_9AGAR</name>
<evidence type="ECO:0000313" key="2">
    <source>
        <dbReference type="EMBL" id="KAJ7785172.1"/>
    </source>
</evidence>
<organism evidence="2 3">
    <name type="scientific">Mycena maculata</name>
    <dbReference type="NCBI Taxonomy" id="230809"/>
    <lineage>
        <taxon>Eukaryota</taxon>
        <taxon>Fungi</taxon>
        <taxon>Dikarya</taxon>
        <taxon>Basidiomycota</taxon>
        <taxon>Agaricomycotina</taxon>
        <taxon>Agaricomycetes</taxon>
        <taxon>Agaricomycetidae</taxon>
        <taxon>Agaricales</taxon>
        <taxon>Marasmiineae</taxon>
        <taxon>Mycenaceae</taxon>
        <taxon>Mycena</taxon>
    </lineage>
</organism>
<feature type="region of interest" description="Disordered" evidence="1">
    <location>
        <begin position="141"/>
        <end position="273"/>
    </location>
</feature>
<keyword evidence="3" id="KW-1185">Reference proteome</keyword>
<gene>
    <name evidence="2" type="ORF">DFH07DRAFT_786873</name>
</gene>
<evidence type="ECO:0000256" key="1">
    <source>
        <dbReference type="SAM" id="MobiDB-lite"/>
    </source>
</evidence>
<dbReference type="AlphaFoldDB" id="A0AAD7KGL3"/>
<protein>
    <submittedName>
        <fullName evidence="2">Uncharacterized protein</fullName>
    </submittedName>
</protein>
<accession>A0AAD7KGL3</accession>
<feature type="compositionally biased region" description="Low complexity" evidence="1">
    <location>
        <begin position="14"/>
        <end position="26"/>
    </location>
</feature>
<comment type="caution">
    <text evidence="2">The sequence shown here is derived from an EMBL/GenBank/DDBJ whole genome shotgun (WGS) entry which is preliminary data.</text>
</comment>